<dbReference type="Proteomes" id="UP000000271">
    <property type="component" value="Chromosome"/>
</dbReference>
<dbReference type="GO" id="GO:0008641">
    <property type="term" value="F:ubiquitin-like modifier activating enzyme activity"/>
    <property type="evidence" value="ECO:0007669"/>
    <property type="project" value="InterPro"/>
</dbReference>
<comment type="similarity">
    <text evidence="1">Belongs to the HesA/MoeB/ThiF family.</text>
</comment>
<dbReference type="GO" id="GO:0008146">
    <property type="term" value="F:sulfotransferase activity"/>
    <property type="evidence" value="ECO:0007669"/>
    <property type="project" value="TreeGrafter"/>
</dbReference>
<dbReference type="AlphaFoldDB" id="D6XW61"/>
<dbReference type="HOGENOM" id="CLU_013325_10_1_9"/>
<dbReference type="SUPFAM" id="SSF69572">
    <property type="entry name" value="Activating enzymes of the ubiquitin-like proteins"/>
    <property type="match status" value="1"/>
</dbReference>
<feature type="domain" description="THIF-type NAD/FAD binding fold" evidence="2">
    <location>
        <begin position="7"/>
        <end position="242"/>
    </location>
</feature>
<dbReference type="InterPro" id="IPR000594">
    <property type="entry name" value="ThiF_NAD_FAD-bd"/>
</dbReference>
<dbReference type="FunFam" id="3.40.50.720:FF:000080">
    <property type="entry name" value="Thiazole biosynthesis adenylyltransferase ThiF"/>
    <property type="match status" value="1"/>
</dbReference>
<dbReference type="Pfam" id="PF00899">
    <property type="entry name" value="ThiF"/>
    <property type="match status" value="1"/>
</dbReference>
<accession>D6XW61</accession>
<evidence type="ECO:0000313" key="4">
    <source>
        <dbReference type="Proteomes" id="UP000000271"/>
    </source>
</evidence>
<keyword evidence="4" id="KW-1185">Reference proteome</keyword>
<gene>
    <name evidence="3" type="ordered locus">Bsel_2312</name>
</gene>
<protein>
    <submittedName>
        <fullName evidence="3">UBA/THIF-type NAD/FAD binding protein</fullName>
    </submittedName>
</protein>
<dbReference type="InterPro" id="IPR045886">
    <property type="entry name" value="ThiF/MoeB/HesA"/>
</dbReference>
<dbReference type="InterPro" id="IPR035985">
    <property type="entry name" value="Ubiquitin-activating_enz"/>
</dbReference>
<dbReference type="PANTHER" id="PTHR10953">
    <property type="entry name" value="UBIQUITIN-ACTIVATING ENZYME E1"/>
    <property type="match status" value="1"/>
</dbReference>
<dbReference type="eggNOG" id="COG0476">
    <property type="taxonomic scope" value="Bacteria"/>
</dbReference>
<dbReference type="GO" id="GO:0005829">
    <property type="term" value="C:cytosol"/>
    <property type="evidence" value="ECO:0007669"/>
    <property type="project" value="TreeGrafter"/>
</dbReference>
<evidence type="ECO:0000256" key="1">
    <source>
        <dbReference type="ARBA" id="ARBA00009919"/>
    </source>
</evidence>
<name>D6XW61_BACIE</name>
<dbReference type="KEGG" id="bse:Bsel_2312"/>
<dbReference type="GO" id="GO:0016779">
    <property type="term" value="F:nucleotidyltransferase activity"/>
    <property type="evidence" value="ECO:0007669"/>
    <property type="project" value="TreeGrafter"/>
</dbReference>
<dbReference type="OrthoDB" id="9804286at2"/>
<organism evidence="3 4">
    <name type="scientific">Bacillus selenitireducens (strain ATCC 700615 / DSM 15326 / MLS10)</name>
    <dbReference type="NCBI Taxonomy" id="439292"/>
    <lineage>
        <taxon>Bacteria</taxon>
        <taxon>Bacillati</taxon>
        <taxon>Bacillota</taxon>
        <taxon>Bacilli</taxon>
        <taxon>Bacillales</taxon>
        <taxon>Bacillaceae</taxon>
        <taxon>Salisediminibacterium</taxon>
    </lineage>
</organism>
<evidence type="ECO:0000313" key="3">
    <source>
        <dbReference type="EMBL" id="ADH99815.1"/>
    </source>
</evidence>
<sequence>MSKWERYSRQMLFQPIGESGQEKLSKAKVLIVGMGALGTVVANHLTRSGVGHLVFCDRDYVEMSNLQRQTLFDEEDVKDMLPKAVAAEKRLKKINSDIHIEGHVTDVTAGNIGEFMEGTDLVIDGTDNFSTRYLMNDIAFQYGVPFIYGGVVSSRGMGAMFIPGETPCLRCLFPTFDSSGQTCDTIGVLSMAVDIVASQEALMAVQYLTGNRDQIEKSLFTVDVWRNDRFSMGFGSPVEQCPTCGTQEYPSLKASEKDSVTTLCGRETVQIQHSTRYDLAKWANQLEPVSSSVKKTPFLVKAVLQEGETLVLFPDGRTLVQGTEDLARAKTLFTKYIGN</sequence>
<evidence type="ECO:0000259" key="2">
    <source>
        <dbReference type="Pfam" id="PF00899"/>
    </source>
</evidence>
<dbReference type="STRING" id="439292.Bsel_2312"/>
<dbReference type="Gene3D" id="3.40.50.720">
    <property type="entry name" value="NAD(P)-binding Rossmann-like Domain"/>
    <property type="match status" value="1"/>
</dbReference>
<dbReference type="EMBL" id="CP001791">
    <property type="protein sequence ID" value="ADH99815.1"/>
    <property type="molecule type" value="Genomic_DNA"/>
</dbReference>
<dbReference type="GO" id="GO:0004792">
    <property type="term" value="F:thiosulfate-cyanide sulfurtransferase activity"/>
    <property type="evidence" value="ECO:0007669"/>
    <property type="project" value="TreeGrafter"/>
</dbReference>
<reference evidence="3" key="1">
    <citation type="submission" date="2009-10" db="EMBL/GenBank/DDBJ databases">
        <title>Complete sequence of Bacillus selenitireducens MLS10.</title>
        <authorList>
            <consortium name="US DOE Joint Genome Institute"/>
            <person name="Lucas S."/>
            <person name="Copeland A."/>
            <person name="Lapidus A."/>
            <person name="Glavina del Rio T."/>
            <person name="Dalin E."/>
            <person name="Tice H."/>
            <person name="Bruce D."/>
            <person name="Goodwin L."/>
            <person name="Pitluck S."/>
            <person name="Sims D."/>
            <person name="Brettin T."/>
            <person name="Detter J.C."/>
            <person name="Han C."/>
            <person name="Larimer F."/>
            <person name="Land M."/>
            <person name="Hauser L."/>
            <person name="Kyrpides N."/>
            <person name="Ovchinnikova G."/>
            <person name="Stolz J."/>
        </authorList>
    </citation>
    <scope>NUCLEOTIDE SEQUENCE [LARGE SCALE GENOMIC DNA]</scope>
    <source>
        <strain evidence="3">MLS10</strain>
    </source>
</reference>
<proteinExistence type="inferred from homology"/>
<dbReference type="PANTHER" id="PTHR10953:SF102">
    <property type="entry name" value="ADENYLYLTRANSFERASE AND SULFURTRANSFERASE MOCS3"/>
    <property type="match status" value="1"/>
</dbReference>
<dbReference type="RefSeq" id="WP_013173237.1">
    <property type="nucleotide sequence ID" value="NC_014219.1"/>
</dbReference>
<dbReference type="CDD" id="cd00757">
    <property type="entry name" value="ThiF_MoeB_HesA_family"/>
    <property type="match status" value="1"/>
</dbReference>